<dbReference type="Gramene" id="C.cajan_12802.t">
    <property type="protein sequence ID" value="C.cajan_12802.t"/>
    <property type="gene ID" value="C.cajan_12802"/>
</dbReference>
<dbReference type="GO" id="GO:0003676">
    <property type="term" value="F:nucleic acid binding"/>
    <property type="evidence" value="ECO:0007669"/>
    <property type="project" value="InterPro"/>
</dbReference>
<dbReference type="PROSITE" id="PS50879">
    <property type="entry name" value="RNASE_H_1"/>
    <property type="match status" value="1"/>
</dbReference>
<evidence type="ECO:0000313" key="5">
    <source>
        <dbReference type="Proteomes" id="UP000075243"/>
    </source>
</evidence>
<evidence type="ECO:0000259" key="3">
    <source>
        <dbReference type="PROSITE" id="PS50994"/>
    </source>
</evidence>
<dbReference type="PANTHER" id="PTHR48475">
    <property type="entry name" value="RIBONUCLEASE H"/>
    <property type="match status" value="1"/>
</dbReference>
<evidence type="ECO:0000313" key="4">
    <source>
        <dbReference type="EMBL" id="KYP66883.1"/>
    </source>
</evidence>
<keyword evidence="5" id="KW-1185">Reference proteome</keyword>
<dbReference type="Pfam" id="PF00078">
    <property type="entry name" value="RVT_1"/>
    <property type="match status" value="1"/>
</dbReference>
<dbReference type="Gene3D" id="1.10.340.70">
    <property type="match status" value="1"/>
</dbReference>
<sequence length="796" mass="90321">MCTDYSDLNKACPKDAYPLPCIDRLVDGASGHAVFSFLDAYSGYNQINMHPADEEKTAFITENANFCYRVMSFGLKNVGATYQRLMDKVFQGQIGRNIEIYVDDMVVKSGSLTDHMADLAEIFDELRKHNMRLNPEKCNFGVRRGKFLGFTLSTRGIKANRDKCQAVLEMIGNFRVVTLRHYFQSHLVVVHTDCLISKVLRKPKLAGRMMAWSVELSQFDITYRPRGPIKAQCLVDFVNELHPHSYFEEQWWILHVDGSSNRQGSGAGVILEGPRGITLEQSLRFRFKASNNQAEYEALLTALRLAEDMGASRIKCLTDSKVVAEQVGGSFQVKDHNMIRYYHAYQKLKTKFQEVLVEHIPRENNARADQLARLAATKKPGQLRTIIQQEISHPSVDEEMIATVDTDQNDHNNPSDWRDKIKAFINDCALPADLLKCLAPTEAEYVIREVHEGICGTHSGARTTVAKILRAGYYWPTMNTDCDTFVKKCQPCQKHGNLIHQPAEQLHCIPPAWSFATWGADILGPFPTAKGQCKFLIVAVDLFTKWIEVEPLACISAHQVQKFLWKNVITQFGVPHTLLTDNGLQFADRKLNEFLAGLGVQHKVTSVEPPQTNGQAESANKVILAELKKWLGEAKGAWAEQLPKVVWAYRCTPQSTTLETPFRLVYGSMIPVEIGEPSFRRVHFNEAGNEAELRTNLNVIEEIRDRALVIAEATKQRYKRRFDSKVKPREFREGDLVWRATGEARKNPRQGKLAPNCDGPYRVRHNLNNGAYKLEYLSGEPILRTWNSSHLKVYYS</sequence>
<feature type="domain" description="RNase H type-1" evidence="2">
    <location>
        <begin position="248"/>
        <end position="377"/>
    </location>
</feature>
<dbReference type="GO" id="GO:0015074">
    <property type="term" value="P:DNA integration"/>
    <property type="evidence" value="ECO:0007669"/>
    <property type="project" value="InterPro"/>
</dbReference>
<gene>
    <name evidence="4" type="ORF">KK1_013194</name>
</gene>
<dbReference type="CDD" id="cd01647">
    <property type="entry name" value="RT_LTR"/>
    <property type="match status" value="1"/>
</dbReference>
<dbReference type="Gene3D" id="3.30.70.270">
    <property type="match status" value="1"/>
</dbReference>
<dbReference type="InterPro" id="IPR041588">
    <property type="entry name" value="Integrase_H2C2"/>
</dbReference>
<proteinExistence type="predicted"/>
<dbReference type="PROSITE" id="PS50994">
    <property type="entry name" value="INTEGRASE"/>
    <property type="match status" value="1"/>
</dbReference>
<feature type="domain" description="Integrase catalytic" evidence="3">
    <location>
        <begin position="506"/>
        <end position="669"/>
    </location>
</feature>
<dbReference type="SUPFAM" id="SSF56672">
    <property type="entry name" value="DNA/RNA polymerases"/>
    <property type="match status" value="1"/>
</dbReference>
<dbReference type="InterPro" id="IPR012337">
    <property type="entry name" value="RNaseH-like_sf"/>
</dbReference>
<reference evidence="4 5" key="1">
    <citation type="journal article" date="2012" name="Nat. Biotechnol.">
        <title>Draft genome sequence of pigeonpea (Cajanus cajan), an orphan legume crop of resource-poor farmers.</title>
        <authorList>
            <person name="Varshney R.K."/>
            <person name="Chen W."/>
            <person name="Li Y."/>
            <person name="Bharti A.K."/>
            <person name="Saxena R.K."/>
            <person name="Schlueter J.A."/>
            <person name="Donoghue M.T."/>
            <person name="Azam S."/>
            <person name="Fan G."/>
            <person name="Whaley A.M."/>
            <person name="Farmer A.D."/>
            <person name="Sheridan J."/>
            <person name="Iwata A."/>
            <person name="Tuteja R."/>
            <person name="Penmetsa R.V."/>
            <person name="Wu W."/>
            <person name="Upadhyaya H.D."/>
            <person name="Yang S.P."/>
            <person name="Shah T."/>
            <person name="Saxena K.B."/>
            <person name="Michael T."/>
            <person name="McCombie W.R."/>
            <person name="Yang B."/>
            <person name="Zhang G."/>
            <person name="Yang H."/>
            <person name="Wang J."/>
            <person name="Spillane C."/>
            <person name="Cook D.R."/>
            <person name="May G.D."/>
            <person name="Xu X."/>
            <person name="Jackson S.A."/>
        </authorList>
    </citation>
    <scope>NUCLEOTIDE SEQUENCE [LARGE SCALE GENOMIC DNA]</scope>
    <source>
        <strain evidence="5">cv. Asha</strain>
    </source>
</reference>
<name>A0A151TIL9_CAJCA</name>
<dbReference type="PANTHER" id="PTHR48475:SF2">
    <property type="entry name" value="RIBONUCLEASE H"/>
    <property type="match status" value="1"/>
</dbReference>
<dbReference type="Gene3D" id="3.30.420.10">
    <property type="entry name" value="Ribonuclease H-like superfamily/Ribonuclease H"/>
    <property type="match status" value="2"/>
</dbReference>
<dbReference type="Gene3D" id="3.10.10.10">
    <property type="entry name" value="HIV Type 1 Reverse Transcriptase, subunit A, domain 1"/>
    <property type="match status" value="1"/>
</dbReference>
<dbReference type="Pfam" id="PF17921">
    <property type="entry name" value="Integrase_H2C2"/>
    <property type="match status" value="1"/>
</dbReference>
<evidence type="ECO:0000259" key="1">
    <source>
        <dbReference type="PROSITE" id="PS50878"/>
    </source>
</evidence>
<organism evidence="4 5">
    <name type="scientific">Cajanus cajan</name>
    <name type="common">Pigeon pea</name>
    <name type="synonym">Cajanus indicus</name>
    <dbReference type="NCBI Taxonomy" id="3821"/>
    <lineage>
        <taxon>Eukaryota</taxon>
        <taxon>Viridiplantae</taxon>
        <taxon>Streptophyta</taxon>
        <taxon>Embryophyta</taxon>
        <taxon>Tracheophyta</taxon>
        <taxon>Spermatophyta</taxon>
        <taxon>Magnoliopsida</taxon>
        <taxon>eudicotyledons</taxon>
        <taxon>Gunneridae</taxon>
        <taxon>Pentapetalae</taxon>
        <taxon>rosids</taxon>
        <taxon>fabids</taxon>
        <taxon>Fabales</taxon>
        <taxon>Fabaceae</taxon>
        <taxon>Papilionoideae</taxon>
        <taxon>50 kb inversion clade</taxon>
        <taxon>NPAAA clade</taxon>
        <taxon>indigoferoid/millettioid clade</taxon>
        <taxon>Phaseoleae</taxon>
        <taxon>Cajanus</taxon>
    </lineage>
</organism>
<accession>A0A151TIL9</accession>
<dbReference type="SUPFAM" id="SSF53098">
    <property type="entry name" value="Ribonuclease H-like"/>
    <property type="match status" value="2"/>
</dbReference>
<dbReference type="InterPro" id="IPR000477">
    <property type="entry name" value="RT_dom"/>
</dbReference>
<feature type="domain" description="Reverse transcriptase" evidence="1">
    <location>
        <begin position="1"/>
        <end position="152"/>
    </location>
</feature>
<dbReference type="InterPro" id="IPR043128">
    <property type="entry name" value="Rev_trsase/Diguanyl_cyclase"/>
</dbReference>
<dbReference type="AlphaFoldDB" id="A0A151TIL9"/>
<dbReference type="CDD" id="cd09279">
    <property type="entry name" value="RNase_HI_like"/>
    <property type="match status" value="1"/>
</dbReference>
<dbReference type="InterPro" id="IPR036397">
    <property type="entry name" value="RNaseH_sf"/>
</dbReference>
<dbReference type="EMBL" id="CM003608">
    <property type="protein sequence ID" value="KYP66883.1"/>
    <property type="molecule type" value="Genomic_DNA"/>
</dbReference>
<dbReference type="Proteomes" id="UP000075243">
    <property type="component" value="Chromosome 6"/>
</dbReference>
<dbReference type="InterPro" id="IPR043502">
    <property type="entry name" value="DNA/RNA_pol_sf"/>
</dbReference>
<dbReference type="InterPro" id="IPR002156">
    <property type="entry name" value="RNaseH_domain"/>
</dbReference>
<protein>
    <submittedName>
        <fullName evidence="4">Retrotransposable element Tf2</fullName>
    </submittedName>
</protein>
<evidence type="ECO:0000259" key="2">
    <source>
        <dbReference type="PROSITE" id="PS50879"/>
    </source>
</evidence>
<dbReference type="GO" id="GO:0004523">
    <property type="term" value="F:RNA-DNA hybrid ribonuclease activity"/>
    <property type="evidence" value="ECO:0007669"/>
    <property type="project" value="InterPro"/>
</dbReference>
<dbReference type="PROSITE" id="PS50878">
    <property type="entry name" value="RT_POL"/>
    <property type="match status" value="1"/>
</dbReference>
<dbReference type="InterPro" id="IPR001584">
    <property type="entry name" value="Integrase_cat-core"/>
</dbReference>
<dbReference type="Pfam" id="PF00665">
    <property type="entry name" value="rve"/>
    <property type="match status" value="1"/>
</dbReference>
<dbReference type="Pfam" id="PF13456">
    <property type="entry name" value="RVT_3"/>
    <property type="match status" value="1"/>
</dbReference>